<name>A0ABW4QXD2_9BACT</name>
<organism evidence="1 2">
    <name type="scientific">Hymenobacter bucti</name>
    <dbReference type="NCBI Taxonomy" id="1844114"/>
    <lineage>
        <taxon>Bacteria</taxon>
        <taxon>Pseudomonadati</taxon>
        <taxon>Bacteroidota</taxon>
        <taxon>Cytophagia</taxon>
        <taxon>Cytophagales</taxon>
        <taxon>Hymenobacteraceae</taxon>
        <taxon>Hymenobacter</taxon>
    </lineage>
</organism>
<dbReference type="InterPro" id="IPR017853">
    <property type="entry name" value="GH"/>
</dbReference>
<sequence>MPPFPATEPNAPTLPWIQVAPGAPYFTTNAGQPWTPIGQNDALTWPDLAGLFRRQNVAAVEGHLAWLAAHGITCLRLMLEYCQTEHRYLERPVGRFQPNMVRFWDDLFALCERYGLRLLLTPYDTFWMGRRWRHHPYSRAQGGPCAQRTQWLRDAGMRQAIKDRLTFAAERWGGSGALFAWDLWNEIDPAHAGRRPAALAEFVSDLSAHLRAVEQRCFGRSHLQTVSVFGPVLGHYPAVAEVIFRHPLLDFATTHLYDAATINNPKDTLGPALATGRLVREALGEMPATRPFFDSEHGPIYTFNNRRRTLPEAFDDVYFRHMQWAHFASGGAGGGLRWPYRQPHVLTHGMRAAQRSLAVFAQLLDWASFQRRNLNHEVQVSDPAFAVFACSDVRQAVVWLLHQDRPLTRRAAPRAPRPLAVQLSLPGLTPGPYLVQLWDTAVGQALGQLALVATTVGLRIDLPAVGGELALAIVPAPSSAGSC</sequence>
<proteinExistence type="predicted"/>
<protein>
    <recommendedName>
        <fullName evidence="3">Glycoside hydrolase family 5 domain-containing protein</fullName>
    </recommendedName>
</protein>
<dbReference type="RefSeq" id="WP_382315679.1">
    <property type="nucleotide sequence ID" value="NZ_JBHUFD010000006.1"/>
</dbReference>
<reference evidence="2" key="1">
    <citation type="journal article" date="2019" name="Int. J. Syst. Evol. Microbiol.">
        <title>The Global Catalogue of Microorganisms (GCM) 10K type strain sequencing project: providing services to taxonomists for standard genome sequencing and annotation.</title>
        <authorList>
            <consortium name="The Broad Institute Genomics Platform"/>
            <consortium name="The Broad Institute Genome Sequencing Center for Infectious Disease"/>
            <person name="Wu L."/>
            <person name="Ma J."/>
        </authorList>
    </citation>
    <scope>NUCLEOTIDE SEQUENCE [LARGE SCALE GENOMIC DNA]</scope>
    <source>
        <strain evidence="2">CGMCC 1.15795</strain>
    </source>
</reference>
<dbReference type="Proteomes" id="UP001597197">
    <property type="component" value="Unassembled WGS sequence"/>
</dbReference>
<dbReference type="Gene3D" id="3.20.20.80">
    <property type="entry name" value="Glycosidases"/>
    <property type="match status" value="1"/>
</dbReference>
<accession>A0ABW4QXD2</accession>
<evidence type="ECO:0000313" key="2">
    <source>
        <dbReference type="Proteomes" id="UP001597197"/>
    </source>
</evidence>
<dbReference type="EMBL" id="JBHUFD010000006">
    <property type="protein sequence ID" value="MFD1874145.1"/>
    <property type="molecule type" value="Genomic_DNA"/>
</dbReference>
<gene>
    <name evidence="1" type="ORF">ACFSDX_17000</name>
</gene>
<keyword evidence="2" id="KW-1185">Reference proteome</keyword>
<evidence type="ECO:0000313" key="1">
    <source>
        <dbReference type="EMBL" id="MFD1874145.1"/>
    </source>
</evidence>
<evidence type="ECO:0008006" key="3">
    <source>
        <dbReference type="Google" id="ProtNLM"/>
    </source>
</evidence>
<dbReference type="SUPFAM" id="SSF51445">
    <property type="entry name" value="(Trans)glycosidases"/>
    <property type="match status" value="1"/>
</dbReference>
<comment type="caution">
    <text evidence="1">The sequence shown here is derived from an EMBL/GenBank/DDBJ whole genome shotgun (WGS) entry which is preliminary data.</text>
</comment>